<organism evidence="4 5">
    <name type="scientific">Boothiomyces macroporosus</name>
    <dbReference type="NCBI Taxonomy" id="261099"/>
    <lineage>
        <taxon>Eukaryota</taxon>
        <taxon>Fungi</taxon>
        <taxon>Fungi incertae sedis</taxon>
        <taxon>Chytridiomycota</taxon>
        <taxon>Chytridiomycota incertae sedis</taxon>
        <taxon>Chytridiomycetes</taxon>
        <taxon>Rhizophydiales</taxon>
        <taxon>Terramycetaceae</taxon>
        <taxon>Boothiomyces</taxon>
    </lineage>
</organism>
<evidence type="ECO:0000313" key="4">
    <source>
        <dbReference type="EMBL" id="KAJ3252149.1"/>
    </source>
</evidence>
<feature type="compositionally biased region" description="Polar residues" evidence="2">
    <location>
        <begin position="44"/>
        <end position="58"/>
    </location>
</feature>
<feature type="region of interest" description="Disordered" evidence="2">
    <location>
        <begin position="1"/>
        <end position="67"/>
    </location>
</feature>
<reference evidence="4" key="1">
    <citation type="submission" date="2020-05" db="EMBL/GenBank/DDBJ databases">
        <title>Phylogenomic resolution of chytrid fungi.</title>
        <authorList>
            <person name="Stajich J.E."/>
            <person name="Amses K."/>
            <person name="Simmons R."/>
            <person name="Seto K."/>
            <person name="Myers J."/>
            <person name="Bonds A."/>
            <person name="Quandt C.A."/>
            <person name="Barry K."/>
            <person name="Liu P."/>
            <person name="Grigoriev I."/>
            <person name="Longcore J.E."/>
            <person name="James T.Y."/>
        </authorList>
    </citation>
    <scope>NUCLEOTIDE SEQUENCE</scope>
    <source>
        <strain evidence="4">PLAUS21</strain>
    </source>
</reference>
<sequence>MNGPEFKTNSSQIFSKSVQEINRQVEKEEEPFREKYSESEDSDQIIQVENSQATSTATRDSETASHKVDELPVIEEKPFVEYKIEKLPISTVKPISSKLSAMMDKKAQRDNPLAKAYAGFSGKMDPNAVKLKLYLPFAEQSDRPMFIAVKGDAQVSEVIGYCLLEYLNEKRVPAIPDEMRKVEQWSLRIVDDGIVDDDFPALEPNRKIQKYAFDQFALCPLGSLKEKQNSLTESASNHGNLDDAAGDGGAISPSTPSVFLKVHLYSTLEVKQTTIMQMPTDITMQEVFNRICVKRKYDPKDYILKMADTKTDVPLEKTLQQMDAIEFCVLKRSSGGAGDIFLRPPDEEESKEEEKLVFTSEDYRTMYKPIEETTIPFVAPNDHKIESDIPENIVQEDPRLTDMSNVVTANVNMETEIVEEIQRNSTTTGSINDSEPPATTQTIDLSNAAVKHFSLPNLQNVTVTEEERPVLIDYIRPDFEQPEVTFQSQYIQQQSFISNPQLHYDEFSLNSEQSPTPNANTTVMSENVDSSIADQMKTVSLEPHHPVSAETIRYSSLGGKINLLGLLKEAEQITREKAQEIVNAREQETPHPTDAQSEMYEIQTVVTLSVIGNPATSTMGKEASRLPKWSKNLKINTPPPGPSLIPIVKNRTELIAKAMEKSKIKSKLDRFNKKAKLLRLVTNQTSTKNMLLTNKGLFSEVLIKNPKSDAEKNMKVWFREEQSQFAGFFLPQLESRPISRQVLSKYHKDHSADRPPDKNFSFYSQPLPRFRGPSFWPKEETDAGKRHKLLNEIKIQREIGTEVNESGFPVLTTSQNRRLKTAEVLSALDHIGPNRHHIHQLEKEKIVLPALEDIRLEEIKDTGFHMNSIHLEKRRVNSRATSRNPSRYSNRIQTASVRVPTSMADYGNRLISKELEL</sequence>
<feature type="domain" description="CRIM" evidence="3">
    <location>
        <begin position="97"/>
        <end position="229"/>
    </location>
</feature>
<evidence type="ECO:0000313" key="5">
    <source>
        <dbReference type="Proteomes" id="UP001210925"/>
    </source>
</evidence>
<dbReference type="Gene3D" id="3.10.20.90">
    <property type="entry name" value="Phosphatidylinositol 3-kinase Catalytic Subunit, Chain A, domain 1"/>
    <property type="match status" value="1"/>
</dbReference>
<gene>
    <name evidence="4" type="ORF">HK103_001802</name>
</gene>
<dbReference type="GO" id="GO:0005546">
    <property type="term" value="F:phosphatidylinositol-4,5-bisphosphate binding"/>
    <property type="evidence" value="ECO:0007669"/>
    <property type="project" value="TreeGrafter"/>
</dbReference>
<feature type="compositionally biased region" description="Basic and acidic residues" evidence="2">
    <location>
        <begin position="23"/>
        <end position="38"/>
    </location>
</feature>
<evidence type="ECO:0000256" key="1">
    <source>
        <dbReference type="ARBA" id="ARBA00009407"/>
    </source>
</evidence>
<dbReference type="InterPro" id="IPR031567">
    <property type="entry name" value="CRIM_dom"/>
</dbReference>
<evidence type="ECO:0000259" key="3">
    <source>
        <dbReference type="Pfam" id="PF16978"/>
    </source>
</evidence>
<dbReference type="GO" id="GO:0005886">
    <property type="term" value="C:plasma membrane"/>
    <property type="evidence" value="ECO:0007669"/>
    <property type="project" value="TreeGrafter"/>
</dbReference>
<dbReference type="Pfam" id="PF16978">
    <property type="entry name" value="CRIM"/>
    <property type="match status" value="1"/>
</dbReference>
<protein>
    <recommendedName>
        <fullName evidence="3">CRIM domain-containing protein</fullName>
    </recommendedName>
</protein>
<dbReference type="PANTHER" id="PTHR13335:SF1">
    <property type="entry name" value="TARGET OF RAPAMYCIN COMPLEX 2 SUBUNIT MAPKAP1"/>
    <property type="match status" value="1"/>
</dbReference>
<keyword evidence="5" id="KW-1185">Reference proteome</keyword>
<dbReference type="GO" id="GO:0038203">
    <property type="term" value="P:TORC2 signaling"/>
    <property type="evidence" value="ECO:0007669"/>
    <property type="project" value="TreeGrafter"/>
</dbReference>
<proteinExistence type="inferred from homology"/>
<dbReference type="GO" id="GO:0005737">
    <property type="term" value="C:cytoplasm"/>
    <property type="evidence" value="ECO:0007669"/>
    <property type="project" value="TreeGrafter"/>
</dbReference>
<dbReference type="PANTHER" id="PTHR13335">
    <property type="entry name" value="TARGET OF RAPAMYCIN COMPLEX 2 SUBUNIT MAPKAP1"/>
    <property type="match status" value="1"/>
</dbReference>
<dbReference type="EMBL" id="JADGKB010000152">
    <property type="protein sequence ID" value="KAJ3252149.1"/>
    <property type="molecule type" value="Genomic_DNA"/>
</dbReference>
<dbReference type="Proteomes" id="UP001210925">
    <property type="component" value="Unassembled WGS sequence"/>
</dbReference>
<accession>A0AAD5UA04</accession>
<feature type="compositionally biased region" description="Polar residues" evidence="2">
    <location>
        <begin position="7"/>
        <end position="22"/>
    </location>
</feature>
<dbReference type="InterPro" id="IPR008828">
    <property type="entry name" value="Sin1/Avo1"/>
</dbReference>
<comment type="caution">
    <text evidence="4">The sequence shown here is derived from an EMBL/GenBank/DDBJ whole genome shotgun (WGS) entry which is preliminary data.</text>
</comment>
<evidence type="ECO:0000256" key="2">
    <source>
        <dbReference type="SAM" id="MobiDB-lite"/>
    </source>
</evidence>
<dbReference type="AlphaFoldDB" id="A0AAD5UA04"/>
<comment type="similarity">
    <text evidence="1">Belongs to the SIN1 family.</text>
</comment>
<name>A0AAD5UA04_9FUNG</name>
<dbReference type="GO" id="GO:0031932">
    <property type="term" value="C:TORC2 complex"/>
    <property type="evidence" value="ECO:0007669"/>
    <property type="project" value="InterPro"/>
</dbReference>